<gene>
    <name evidence="4" type="ORF">HNR15_002623</name>
</gene>
<keyword evidence="1 2" id="KW-0238">DNA-binding</keyword>
<comment type="caution">
    <text evidence="4">The sequence shown here is derived from an EMBL/GenBank/DDBJ whole genome shotgun (WGS) entry which is preliminary data.</text>
</comment>
<keyword evidence="5" id="KW-1185">Reference proteome</keyword>
<dbReference type="AlphaFoldDB" id="A0A853DM03"/>
<evidence type="ECO:0000256" key="1">
    <source>
        <dbReference type="ARBA" id="ARBA00023125"/>
    </source>
</evidence>
<name>A0A853DM03_9MICO</name>
<organism evidence="4 5">
    <name type="scientific">Allobranchiibius huperziae</name>
    <dbReference type="NCBI Taxonomy" id="1874116"/>
    <lineage>
        <taxon>Bacteria</taxon>
        <taxon>Bacillati</taxon>
        <taxon>Actinomycetota</taxon>
        <taxon>Actinomycetes</taxon>
        <taxon>Micrococcales</taxon>
        <taxon>Dermacoccaceae</taxon>
        <taxon>Allobranchiibius</taxon>
    </lineage>
</organism>
<proteinExistence type="predicted"/>
<evidence type="ECO:0000256" key="2">
    <source>
        <dbReference type="PROSITE-ProRule" id="PRU00335"/>
    </source>
</evidence>
<reference evidence="4 5" key="1">
    <citation type="submission" date="2020-07" db="EMBL/GenBank/DDBJ databases">
        <title>Sequencing the genomes of 1000 actinobacteria strains.</title>
        <authorList>
            <person name="Klenk H.-P."/>
        </authorList>
    </citation>
    <scope>NUCLEOTIDE SEQUENCE [LARGE SCALE GENOMIC DNA]</scope>
    <source>
        <strain evidence="4 5">DSM 29531</strain>
    </source>
</reference>
<dbReference type="Proteomes" id="UP000571817">
    <property type="component" value="Unassembled WGS sequence"/>
</dbReference>
<dbReference type="PANTHER" id="PTHR30055:SF153">
    <property type="entry name" value="HTH-TYPE TRANSCRIPTIONAL REPRESSOR RV3405C"/>
    <property type="match status" value="1"/>
</dbReference>
<dbReference type="GO" id="GO:0000976">
    <property type="term" value="F:transcription cis-regulatory region binding"/>
    <property type="evidence" value="ECO:0007669"/>
    <property type="project" value="TreeGrafter"/>
</dbReference>
<evidence type="ECO:0000313" key="4">
    <source>
        <dbReference type="EMBL" id="NYJ75660.1"/>
    </source>
</evidence>
<feature type="domain" description="HTH tetR-type" evidence="3">
    <location>
        <begin position="8"/>
        <end position="68"/>
    </location>
</feature>
<dbReference type="EMBL" id="JACCFW010000001">
    <property type="protein sequence ID" value="NYJ75660.1"/>
    <property type="molecule type" value="Genomic_DNA"/>
</dbReference>
<dbReference type="InterPro" id="IPR036271">
    <property type="entry name" value="Tet_transcr_reg_TetR-rel_C_sf"/>
</dbReference>
<protein>
    <submittedName>
        <fullName evidence="4">AcrR family transcriptional regulator</fullName>
    </submittedName>
</protein>
<dbReference type="InterPro" id="IPR050109">
    <property type="entry name" value="HTH-type_TetR-like_transc_reg"/>
</dbReference>
<dbReference type="RefSeq" id="WP_179482503.1">
    <property type="nucleotide sequence ID" value="NZ_JACCFW010000001.1"/>
</dbReference>
<accession>A0A853DM03</accession>
<dbReference type="PROSITE" id="PS50977">
    <property type="entry name" value="HTH_TETR_2"/>
    <property type="match status" value="1"/>
</dbReference>
<dbReference type="SUPFAM" id="SSF46689">
    <property type="entry name" value="Homeodomain-like"/>
    <property type="match status" value="1"/>
</dbReference>
<feature type="DNA-binding region" description="H-T-H motif" evidence="2">
    <location>
        <begin position="31"/>
        <end position="50"/>
    </location>
</feature>
<evidence type="ECO:0000259" key="3">
    <source>
        <dbReference type="PROSITE" id="PS50977"/>
    </source>
</evidence>
<dbReference type="GO" id="GO:0003700">
    <property type="term" value="F:DNA-binding transcription factor activity"/>
    <property type="evidence" value="ECO:0007669"/>
    <property type="project" value="TreeGrafter"/>
</dbReference>
<dbReference type="InterPro" id="IPR009057">
    <property type="entry name" value="Homeodomain-like_sf"/>
</dbReference>
<dbReference type="InterPro" id="IPR001647">
    <property type="entry name" value="HTH_TetR"/>
</dbReference>
<sequence length="195" mass="21597">MTSTRSSATDEESLLDAARDCVLAVGWRRTTVTDVARRAGVSRMTFYRRWPDMTALTADLMTREFAGAGSSVRGRSADDEVDAASIAARVSSAVTEIRKDPLFQKIIDVDPELLLPYLLDRRGRAQDTMLAALVDRIREGQRSGGVRSGRPEVLARTVLLICHGFVISAQTMQDSRYSDRIARRELTQAVESYLA</sequence>
<dbReference type="Gene3D" id="1.10.357.10">
    <property type="entry name" value="Tetracycline Repressor, domain 2"/>
    <property type="match status" value="1"/>
</dbReference>
<dbReference type="PANTHER" id="PTHR30055">
    <property type="entry name" value="HTH-TYPE TRANSCRIPTIONAL REGULATOR RUTR"/>
    <property type="match status" value="1"/>
</dbReference>
<dbReference type="Pfam" id="PF00440">
    <property type="entry name" value="TetR_N"/>
    <property type="match status" value="1"/>
</dbReference>
<evidence type="ECO:0000313" key="5">
    <source>
        <dbReference type="Proteomes" id="UP000571817"/>
    </source>
</evidence>
<dbReference type="SUPFAM" id="SSF48498">
    <property type="entry name" value="Tetracyclin repressor-like, C-terminal domain"/>
    <property type="match status" value="1"/>
</dbReference>